<accession>A0A6B9ZKG6</accession>
<name>A0A6B9ZKG6_9BACT</name>
<protein>
    <submittedName>
        <fullName evidence="1">Uncharacterized protein</fullName>
    </submittedName>
</protein>
<dbReference type="Proteomes" id="UP000476411">
    <property type="component" value="Chromosome"/>
</dbReference>
<organism evidence="1 2">
    <name type="scientific">Chitinophaga agri</name>
    <dbReference type="NCBI Taxonomy" id="2703787"/>
    <lineage>
        <taxon>Bacteria</taxon>
        <taxon>Pseudomonadati</taxon>
        <taxon>Bacteroidota</taxon>
        <taxon>Chitinophagia</taxon>
        <taxon>Chitinophagales</taxon>
        <taxon>Chitinophagaceae</taxon>
        <taxon>Chitinophaga</taxon>
    </lineage>
</organism>
<keyword evidence="2" id="KW-1185">Reference proteome</keyword>
<dbReference type="KEGG" id="chih:GWR21_25855"/>
<proteinExistence type="predicted"/>
<dbReference type="AlphaFoldDB" id="A0A6B9ZKG6"/>
<dbReference type="RefSeq" id="WP_162334606.1">
    <property type="nucleotide sequence ID" value="NZ_CP048113.1"/>
</dbReference>
<gene>
    <name evidence="1" type="ORF">GWR21_25855</name>
</gene>
<dbReference type="EMBL" id="CP048113">
    <property type="protein sequence ID" value="QHS62882.1"/>
    <property type="molecule type" value="Genomic_DNA"/>
</dbReference>
<evidence type="ECO:0000313" key="1">
    <source>
        <dbReference type="EMBL" id="QHS62882.1"/>
    </source>
</evidence>
<sequence>MLRKNIPVYDVDHVSVCNQQDICLSRVAPYLAIHANLYLVHKHTFYQLFVQLIAESEMRRESGVDVINTQLLQLFYTISNIHLCSQDDIKHSQQHLLLNHFIKLMERRYNERRLPEPYAAQLDVMPNHLHAPEKFSRYIINAVRQERQYADERMQITGNLNFVYELPHY</sequence>
<reference evidence="1 2" key="1">
    <citation type="submission" date="2020-01" db="EMBL/GenBank/DDBJ databases">
        <title>Complete genome sequence of Chitinophaga sp. H33E-04 isolated from quinoa roots.</title>
        <authorList>
            <person name="Weon H.-Y."/>
            <person name="Lee S.A."/>
        </authorList>
    </citation>
    <scope>NUCLEOTIDE SEQUENCE [LARGE SCALE GENOMIC DNA]</scope>
    <source>
        <strain evidence="1 2">H33E-04</strain>
    </source>
</reference>
<evidence type="ECO:0000313" key="2">
    <source>
        <dbReference type="Proteomes" id="UP000476411"/>
    </source>
</evidence>